<reference evidence="1" key="1">
    <citation type="journal article" date="2015" name="Nature">
        <title>Complex archaea that bridge the gap between prokaryotes and eukaryotes.</title>
        <authorList>
            <person name="Spang A."/>
            <person name="Saw J.H."/>
            <person name="Jorgensen S.L."/>
            <person name="Zaremba-Niedzwiedzka K."/>
            <person name="Martijn J."/>
            <person name="Lind A.E."/>
            <person name="van Eijk R."/>
            <person name="Schleper C."/>
            <person name="Guy L."/>
            <person name="Ettema T.J."/>
        </authorList>
    </citation>
    <scope>NUCLEOTIDE SEQUENCE</scope>
</reference>
<name>A0A0F9GG98_9ZZZZ</name>
<dbReference type="EMBL" id="LAZR01028560">
    <property type="protein sequence ID" value="KKL62222.1"/>
    <property type="molecule type" value="Genomic_DNA"/>
</dbReference>
<comment type="caution">
    <text evidence="1">The sequence shown here is derived from an EMBL/GenBank/DDBJ whole genome shotgun (WGS) entry which is preliminary data.</text>
</comment>
<dbReference type="AlphaFoldDB" id="A0A0F9GG98"/>
<protein>
    <submittedName>
        <fullName evidence="1">Uncharacterized protein</fullName>
    </submittedName>
</protein>
<sequence>MNERLEIEVIACCPECGQSFSDWISFNVDYLFLSMNLRGQNKNSEREIDNE</sequence>
<accession>A0A0F9GG98</accession>
<evidence type="ECO:0000313" key="1">
    <source>
        <dbReference type="EMBL" id="KKL62222.1"/>
    </source>
</evidence>
<organism evidence="1">
    <name type="scientific">marine sediment metagenome</name>
    <dbReference type="NCBI Taxonomy" id="412755"/>
    <lineage>
        <taxon>unclassified sequences</taxon>
        <taxon>metagenomes</taxon>
        <taxon>ecological metagenomes</taxon>
    </lineage>
</organism>
<gene>
    <name evidence="1" type="ORF">LCGC14_2187350</name>
</gene>
<proteinExistence type="predicted"/>